<feature type="region of interest" description="Disordered" evidence="5">
    <location>
        <begin position="417"/>
        <end position="468"/>
    </location>
</feature>
<feature type="compositionally biased region" description="Basic and acidic residues" evidence="5">
    <location>
        <begin position="422"/>
        <end position="447"/>
    </location>
</feature>
<evidence type="ECO:0000256" key="2">
    <source>
        <dbReference type="ARBA" id="ARBA00022670"/>
    </source>
</evidence>
<dbReference type="PROSITE" id="PS50175">
    <property type="entry name" value="ASP_PROT_RETROV"/>
    <property type="match status" value="1"/>
</dbReference>
<dbReference type="Pfam" id="PF24669">
    <property type="entry name" value="Ddi2_HDD"/>
    <property type="match status" value="1"/>
</dbReference>
<dbReference type="PROSITE" id="PS50053">
    <property type="entry name" value="UBIQUITIN_2"/>
    <property type="match status" value="1"/>
</dbReference>
<dbReference type="InterPro" id="IPR001995">
    <property type="entry name" value="Peptidase_A2_cat"/>
</dbReference>
<dbReference type="InterPro" id="IPR021109">
    <property type="entry name" value="Peptidase_aspartic_dom_sf"/>
</dbReference>
<evidence type="ECO:0000256" key="1">
    <source>
        <dbReference type="ARBA" id="ARBA00009136"/>
    </source>
</evidence>
<evidence type="ECO:0000256" key="4">
    <source>
        <dbReference type="ARBA" id="ARBA00022801"/>
    </source>
</evidence>
<dbReference type="InterPro" id="IPR029071">
    <property type="entry name" value="Ubiquitin-like_domsf"/>
</dbReference>
<feature type="region of interest" description="Disordered" evidence="5">
    <location>
        <begin position="153"/>
        <end position="173"/>
    </location>
</feature>
<dbReference type="SUPFAM" id="SSF54236">
    <property type="entry name" value="Ubiquitin-like"/>
    <property type="match status" value="1"/>
</dbReference>
<dbReference type="CDD" id="cd01796">
    <property type="entry name" value="Ubl_Ddi1_like"/>
    <property type="match status" value="1"/>
</dbReference>
<protein>
    <recommendedName>
        <fullName evidence="10">Protein DDI1 homolog 2</fullName>
    </recommendedName>
</protein>
<keyword evidence="2" id="KW-0645">Protease</keyword>
<sequence length="515" mass="57483">MNRISIRSIVHLTRLCCCDFTPGSPPLVSYDRCASTELGTQGYQISPRGTMKVTVTTLSDDIFVLDVIEDMELESFKALCEIESNVPVHEMVIAFNGLPLMNDKKSLKDHGIRDGDVVILQHMHQSGAELNLHPLNGAIPMLDFSSIRVPGASNSRQSAASSSTIARMQNPRKEDDPEIIRDMFLANPDQLALLSQNNPKLASALLSGNLERFTTVLREQIKLREEREAQRLRMMNADPFDTEAQRFIAEDIRQKNIEANMEAAMEYNPETFGSVVMLYVNCKVNGFPVKAFIDTGAQSTIMSDACAERCHIMRLVDTRWAGIAHGVGTQRIIGRIHMVQIQIGNDHLTTSFTVLAEQSMDMLLGLDMLKRHQCCIDLKKNVLQIGTTGAETPFLAEGELPEWLRLSGYSDASIYDVEEDKDDKKGEPQRALEDGSRDAKKQRRQQDGQESNSSSGTSSRLGPIETTVFSHDPFTEETVKEIESLGFSRIQVIAELHTWNRICRVLSGCQHALIT</sequence>
<comment type="similarity">
    <text evidence="1">Belongs to the DDI1 family.</text>
</comment>
<dbReference type="GO" id="GO:0006508">
    <property type="term" value="P:proteolysis"/>
    <property type="evidence" value="ECO:0007669"/>
    <property type="project" value="UniProtKB-KW"/>
</dbReference>
<dbReference type="Pfam" id="PF09668">
    <property type="entry name" value="Asp_protease"/>
    <property type="match status" value="1"/>
</dbReference>
<dbReference type="GO" id="GO:0004190">
    <property type="term" value="F:aspartic-type endopeptidase activity"/>
    <property type="evidence" value="ECO:0007669"/>
    <property type="project" value="UniProtKB-KW"/>
</dbReference>
<evidence type="ECO:0000313" key="9">
    <source>
        <dbReference type="Proteomes" id="UP000655588"/>
    </source>
</evidence>
<dbReference type="InterPro" id="IPR057273">
    <property type="entry name" value="Ddi1/2_HDD"/>
</dbReference>
<proteinExistence type="inferred from homology"/>
<evidence type="ECO:0000256" key="3">
    <source>
        <dbReference type="ARBA" id="ARBA00022750"/>
    </source>
</evidence>
<evidence type="ECO:0000259" key="7">
    <source>
        <dbReference type="PROSITE" id="PS50175"/>
    </source>
</evidence>
<accession>A0A833RYQ9</accession>
<keyword evidence="9" id="KW-1185">Reference proteome</keyword>
<dbReference type="InterPro" id="IPR019103">
    <property type="entry name" value="Peptidase_aspartic_DDI1-type"/>
</dbReference>
<name>A0A833RYQ9_9HYME</name>
<organism evidence="8 9">
    <name type="scientific">Frieseomelitta varia</name>
    <dbReference type="NCBI Taxonomy" id="561572"/>
    <lineage>
        <taxon>Eukaryota</taxon>
        <taxon>Metazoa</taxon>
        <taxon>Ecdysozoa</taxon>
        <taxon>Arthropoda</taxon>
        <taxon>Hexapoda</taxon>
        <taxon>Insecta</taxon>
        <taxon>Pterygota</taxon>
        <taxon>Neoptera</taxon>
        <taxon>Endopterygota</taxon>
        <taxon>Hymenoptera</taxon>
        <taxon>Apocrita</taxon>
        <taxon>Aculeata</taxon>
        <taxon>Apoidea</taxon>
        <taxon>Anthophila</taxon>
        <taxon>Apidae</taxon>
        <taxon>Frieseomelitta</taxon>
    </lineage>
</organism>
<reference evidence="8" key="1">
    <citation type="submission" date="2019-11" db="EMBL/GenBank/DDBJ databases">
        <title>The nuclear and mitochondrial genomes of Frieseomelitta varia - a highly eusocial stingless bee (Meliponini) with a permanently sterile worker caste.</title>
        <authorList>
            <person name="Freitas F.C.P."/>
            <person name="Lourenco A.P."/>
            <person name="Nunes F.M.F."/>
            <person name="Paschoal A.R."/>
            <person name="Abreu F.C.P."/>
            <person name="Barbin F.O."/>
            <person name="Bataglia L."/>
            <person name="Cardoso-Junior C.A.M."/>
            <person name="Cervoni M.S."/>
            <person name="Silva S.R."/>
            <person name="Dalarmi F."/>
            <person name="Del Lama M.A."/>
            <person name="Depintor T.S."/>
            <person name="Ferreira K.M."/>
            <person name="Goria P.S."/>
            <person name="Jaskot M.C."/>
            <person name="Lago D.C."/>
            <person name="Luna-Lucena D."/>
            <person name="Moda L.M."/>
            <person name="Nascimento L."/>
            <person name="Pedrino M."/>
            <person name="Rabico F.O."/>
            <person name="Sanches F.C."/>
            <person name="Santos D.E."/>
            <person name="Santos C.G."/>
            <person name="Vieira J."/>
            <person name="Lopes T.F."/>
            <person name="Barchuk A.R."/>
            <person name="Hartfelder K."/>
            <person name="Simoes Z.L.P."/>
            <person name="Bitondi M.M.G."/>
            <person name="Pinheiro D.G."/>
        </authorList>
    </citation>
    <scope>NUCLEOTIDE SEQUENCE</scope>
    <source>
        <strain evidence="8">USP_RPSP 00005682</strain>
        <tissue evidence="8">Whole individual</tissue>
    </source>
</reference>
<dbReference type="FunFam" id="2.40.70.10:FF:000005">
    <property type="entry name" value="DNA damage inducible 1 homolog 2"/>
    <property type="match status" value="1"/>
</dbReference>
<dbReference type="EMBL" id="WNWW01000759">
    <property type="protein sequence ID" value="KAF3422165.1"/>
    <property type="molecule type" value="Genomic_DNA"/>
</dbReference>
<dbReference type="SUPFAM" id="SSF50630">
    <property type="entry name" value="Acid proteases"/>
    <property type="match status" value="1"/>
</dbReference>
<dbReference type="PANTHER" id="PTHR15397">
    <property type="entry name" value="SODIUM-GLUCOSE COTRANSPORTER REGULATORY PROTEIN -RELATED"/>
    <property type="match status" value="1"/>
</dbReference>
<evidence type="ECO:0000256" key="5">
    <source>
        <dbReference type="SAM" id="MobiDB-lite"/>
    </source>
</evidence>
<dbReference type="InterPro" id="IPR000626">
    <property type="entry name" value="Ubiquitin-like_dom"/>
</dbReference>
<feature type="domain" description="Ubiquitin-like" evidence="6">
    <location>
        <begin position="51"/>
        <end position="127"/>
    </location>
</feature>
<gene>
    <name evidence="8" type="ORF">E2986_04926</name>
</gene>
<dbReference type="PANTHER" id="PTHR15397:SF3">
    <property type="entry name" value="DNA DAMAGE INDUCIBLE 1 HOMOLOG 2"/>
    <property type="match status" value="1"/>
</dbReference>
<dbReference type="AlphaFoldDB" id="A0A833RYQ9"/>
<dbReference type="Gene3D" id="2.40.70.10">
    <property type="entry name" value="Acid Proteases"/>
    <property type="match status" value="1"/>
</dbReference>
<keyword evidence="3" id="KW-0064">Aspartyl protease</keyword>
<evidence type="ECO:0008006" key="10">
    <source>
        <dbReference type="Google" id="ProtNLM"/>
    </source>
</evidence>
<evidence type="ECO:0000259" key="6">
    <source>
        <dbReference type="PROSITE" id="PS50053"/>
    </source>
</evidence>
<dbReference type="InterPro" id="IPR033882">
    <property type="entry name" value="DDI1_N"/>
</dbReference>
<feature type="compositionally biased region" description="Low complexity" evidence="5">
    <location>
        <begin position="153"/>
        <end position="166"/>
    </location>
</feature>
<comment type="caution">
    <text evidence="8">The sequence shown here is derived from an EMBL/GenBank/DDBJ whole genome shotgun (WGS) entry which is preliminary data.</text>
</comment>
<dbReference type="Proteomes" id="UP000655588">
    <property type="component" value="Unassembled WGS sequence"/>
</dbReference>
<dbReference type="Pfam" id="PF00240">
    <property type="entry name" value="ubiquitin"/>
    <property type="match status" value="1"/>
</dbReference>
<evidence type="ECO:0000313" key="8">
    <source>
        <dbReference type="EMBL" id="KAF3422165.1"/>
    </source>
</evidence>
<feature type="domain" description="Peptidase A2" evidence="7">
    <location>
        <begin position="289"/>
        <end position="368"/>
    </location>
</feature>
<dbReference type="Gene3D" id="3.10.20.90">
    <property type="entry name" value="Phosphatidylinositol 3-kinase Catalytic Subunit, Chain A, domain 1"/>
    <property type="match status" value="1"/>
</dbReference>
<keyword evidence="4" id="KW-0378">Hydrolase</keyword>
<dbReference type="CDD" id="cd05479">
    <property type="entry name" value="RP_DDI"/>
    <property type="match status" value="1"/>
</dbReference>